<feature type="compositionally biased region" description="Basic and acidic residues" evidence="1">
    <location>
        <begin position="30"/>
        <end position="40"/>
    </location>
</feature>
<evidence type="ECO:0000256" key="1">
    <source>
        <dbReference type="SAM" id="MobiDB-lite"/>
    </source>
</evidence>
<organism evidence="2 3">
    <name type="scientific">Sphagnum troendelagicum</name>
    <dbReference type="NCBI Taxonomy" id="128251"/>
    <lineage>
        <taxon>Eukaryota</taxon>
        <taxon>Viridiplantae</taxon>
        <taxon>Streptophyta</taxon>
        <taxon>Embryophyta</taxon>
        <taxon>Bryophyta</taxon>
        <taxon>Sphagnophytina</taxon>
        <taxon>Sphagnopsida</taxon>
        <taxon>Sphagnales</taxon>
        <taxon>Sphagnaceae</taxon>
        <taxon>Sphagnum</taxon>
    </lineage>
</organism>
<feature type="region of interest" description="Disordered" evidence="1">
    <location>
        <begin position="1"/>
        <end position="211"/>
    </location>
</feature>
<accession>A0ABP0U447</accession>
<gene>
    <name evidence="2" type="ORF">CSSPTR1EN2_LOCUS11243</name>
</gene>
<proteinExistence type="predicted"/>
<protein>
    <submittedName>
        <fullName evidence="2">Uncharacterized protein</fullName>
    </submittedName>
</protein>
<feature type="compositionally biased region" description="Polar residues" evidence="1">
    <location>
        <begin position="113"/>
        <end position="123"/>
    </location>
</feature>
<feature type="compositionally biased region" description="Basic and acidic residues" evidence="1">
    <location>
        <begin position="133"/>
        <end position="143"/>
    </location>
</feature>
<name>A0ABP0U447_9BRYO</name>
<dbReference type="Proteomes" id="UP001497512">
    <property type="component" value="Chromosome 19"/>
</dbReference>
<feature type="compositionally biased region" description="Acidic residues" evidence="1">
    <location>
        <begin position="309"/>
        <end position="325"/>
    </location>
</feature>
<feature type="compositionally biased region" description="Basic and acidic residues" evidence="1">
    <location>
        <begin position="160"/>
        <end position="181"/>
    </location>
</feature>
<evidence type="ECO:0000313" key="2">
    <source>
        <dbReference type="EMBL" id="CAK9212451.1"/>
    </source>
</evidence>
<evidence type="ECO:0000313" key="3">
    <source>
        <dbReference type="Proteomes" id="UP001497512"/>
    </source>
</evidence>
<feature type="region of interest" description="Disordered" evidence="1">
    <location>
        <begin position="308"/>
        <end position="336"/>
    </location>
</feature>
<dbReference type="EMBL" id="OZ019911">
    <property type="protein sequence ID" value="CAK9212451.1"/>
    <property type="molecule type" value="Genomic_DNA"/>
</dbReference>
<keyword evidence="3" id="KW-1185">Reference proteome</keyword>
<feature type="compositionally biased region" description="Basic and acidic residues" evidence="1">
    <location>
        <begin position="355"/>
        <end position="365"/>
    </location>
</feature>
<feature type="region of interest" description="Disordered" evidence="1">
    <location>
        <begin position="355"/>
        <end position="407"/>
    </location>
</feature>
<reference evidence="2" key="1">
    <citation type="submission" date="2024-02" db="EMBL/GenBank/DDBJ databases">
        <authorList>
            <consortium name="ELIXIR-Norway"/>
            <consortium name="Elixir Norway"/>
        </authorList>
    </citation>
    <scope>NUCLEOTIDE SEQUENCE</scope>
</reference>
<feature type="compositionally biased region" description="Basic and acidic residues" evidence="1">
    <location>
        <begin position="190"/>
        <end position="200"/>
    </location>
</feature>
<sequence length="628" mass="70413">MERRTVPVGLKPSNVKDLDEESSDESSSSSEEKDVKRVLDLESESDESTDTSKHTAVSNGKPPQLVPAKTPTSGSPTKRRREKNGNDNQEELSHKKKKFDHPVEKVMSPPRPSSTKLSQQTGSKGEKVQPQGKARENTAKPEKNILGTPSKTDKKKQKKSLVEKEKKREKSKGLSLEKVDVQKPASSGKVEGEKENEKSTPQKPKKPPQPWMAAEELALSSLLLRDTNKGIEIPHSKQDNYWDRSIKELPFMEKYDKDARTRIYDKVRRMRERYEVLVKRIKEDKNVWKNAREESLFKIWCGIWAPEKEDAEDKEDESDESDEELEKPQEPALNGNLVVALGSEPEIVEKVERVKQDADAQKKIEVNPPGTVAVREVSESSSEDEESDKEETTPVVKGKPPSSFITQLQPSSIKPIQEATPLESLQVELHQEGKNVNGDILVLDRASPEKTGERQEEGLSKQMHSEGLALLGEIRSNCLTMVNEARTQSNLMVEEAQAKCIQMVDEAHVRSIQIMEDLHAVGEKLRMVAGMGAGQIGNGYMPGLGVWGGILDVAFPPNGHGFVSNGASSEENSLQQQWHEQYIAEQGLVLQRLQLVQEQARIQQEGIRLQSQSLELRRKQSESKQSLE</sequence>